<keyword evidence="2" id="KW-1185">Reference proteome</keyword>
<accession>A0A370HLH2</accession>
<dbReference type="RefSeq" id="WP_114770090.1">
    <property type="nucleotide sequence ID" value="NZ_QQBB01000004.1"/>
</dbReference>
<gene>
    <name evidence="1" type="ORF">DES45_104101</name>
</gene>
<dbReference type="EMBL" id="QQBB01000004">
    <property type="protein sequence ID" value="RDI59190.1"/>
    <property type="molecule type" value="Genomic_DNA"/>
</dbReference>
<evidence type="ECO:0000313" key="2">
    <source>
        <dbReference type="Proteomes" id="UP000254925"/>
    </source>
</evidence>
<comment type="caution">
    <text evidence="1">The sequence shown here is derived from an EMBL/GenBank/DDBJ whole genome shotgun (WGS) entry which is preliminary data.</text>
</comment>
<organism evidence="1 2">
    <name type="scientific">Microvirga subterranea</name>
    <dbReference type="NCBI Taxonomy" id="186651"/>
    <lineage>
        <taxon>Bacteria</taxon>
        <taxon>Pseudomonadati</taxon>
        <taxon>Pseudomonadota</taxon>
        <taxon>Alphaproteobacteria</taxon>
        <taxon>Hyphomicrobiales</taxon>
        <taxon>Methylobacteriaceae</taxon>
        <taxon>Microvirga</taxon>
    </lineage>
</organism>
<evidence type="ECO:0000313" key="1">
    <source>
        <dbReference type="EMBL" id="RDI59190.1"/>
    </source>
</evidence>
<proteinExistence type="predicted"/>
<sequence length="80" mass="9189">MPQSWKRSRNAALWRRLDPVQAVRVMADCYGEEAGAEALLRAFLEERDMNPDAARFWLRVYEALRPVAATPVSRQRSGRA</sequence>
<reference evidence="1 2" key="1">
    <citation type="submission" date="2018-07" db="EMBL/GenBank/DDBJ databases">
        <title>Genomic Encyclopedia of Type Strains, Phase IV (KMG-IV): sequencing the most valuable type-strain genomes for metagenomic binning, comparative biology and taxonomic classification.</title>
        <authorList>
            <person name="Goeker M."/>
        </authorList>
    </citation>
    <scope>NUCLEOTIDE SEQUENCE [LARGE SCALE GENOMIC DNA]</scope>
    <source>
        <strain evidence="1 2">DSM 14364</strain>
    </source>
</reference>
<name>A0A370HLH2_9HYPH</name>
<protein>
    <submittedName>
        <fullName evidence="1">Uncharacterized protein</fullName>
    </submittedName>
</protein>
<dbReference type="Proteomes" id="UP000254925">
    <property type="component" value="Unassembled WGS sequence"/>
</dbReference>
<dbReference type="OrthoDB" id="8020899at2"/>
<dbReference type="AlphaFoldDB" id="A0A370HLH2"/>